<dbReference type="InterPro" id="IPR050546">
    <property type="entry name" value="Glycosyl_Hydrlase_16"/>
</dbReference>
<dbReference type="PANTHER" id="PTHR10963">
    <property type="entry name" value="GLYCOSYL HYDROLASE-RELATED"/>
    <property type="match status" value="1"/>
</dbReference>
<feature type="domain" description="GH16" evidence="2">
    <location>
        <begin position="307"/>
        <end position="553"/>
    </location>
</feature>
<organism evidence="3 4">
    <name type="scientific">Williamwhitmania taraxaci</name>
    <dbReference type="NCBI Taxonomy" id="1640674"/>
    <lineage>
        <taxon>Bacteria</taxon>
        <taxon>Pseudomonadati</taxon>
        <taxon>Bacteroidota</taxon>
        <taxon>Bacteroidia</taxon>
        <taxon>Bacteroidales</taxon>
        <taxon>Williamwhitmaniaceae</taxon>
        <taxon>Williamwhitmania</taxon>
    </lineage>
</organism>
<dbReference type="AlphaFoldDB" id="A0A1G6KM36"/>
<sequence length="554" mass="64426">MANLLYRLRFTISRSLGLLPSAEAYEAKETALIKDLNRFRSIQLSASLNRYTELKAFVESPELKALKHSLAILVYKGSSESVAEKRLTVLRRNSNLKKYFSFKDSAPYLSFLKVNESVKLKRFEELKTTLNSADFISKKKNFSVKNTNEYALLGEYNQLRNTHEIKQYLKGKQAASEGSTVSRFVEVEKTVNTSTFKEFLKNYKWNNTLEHALEVEYKELDHDSEIKNYYKVKGSSLLKNLEQIKSGNLLVEFATLEEECNSKEFKERKLYLQSTDKFEHTEEHQRLIEFNELCKNEDIVFYTKEVKTGRLLPYSNWNVTFEDDFDAKTLDKSRWLTRYFWGEALMQKGYSLSSEKQHLTDGKNVSLNNSLLKIETKKQTEQGFVWDNKLGFFPKEFKYTSGLISTGQSFRQKYGRFEAKVRVKPQHPVFHAFWMVGDKMLPQITIFKFGSKSGSKFDHGVYLADSTARVNKRVGRLGLPTISEKFAVFTLDWTKDELCWMVNGMVVRREKNSLPDQPMYIVFSSGLCSDIEESKLPVFMEMDWVRVISFDGKS</sequence>
<accession>A0A1G6KM36</accession>
<dbReference type="SUPFAM" id="SSF49899">
    <property type="entry name" value="Concanavalin A-like lectins/glucanases"/>
    <property type="match status" value="1"/>
</dbReference>
<dbReference type="Proteomes" id="UP000199452">
    <property type="component" value="Unassembled WGS sequence"/>
</dbReference>
<evidence type="ECO:0000259" key="2">
    <source>
        <dbReference type="PROSITE" id="PS51762"/>
    </source>
</evidence>
<dbReference type="OrthoDB" id="9809583at2"/>
<dbReference type="PANTHER" id="PTHR10963:SF55">
    <property type="entry name" value="GLYCOSIDE HYDROLASE FAMILY 16 PROTEIN"/>
    <property type="match status" value="1"/>
</dbReference>
<name>A0A1G6KM36_9BACT</name>
<keyword evidence="3" id="KW-0378">Hydrolase</keyword>
<gene>
    <name evidence="3" type="ORF">SAMN05216323_102536</name>
</gene>
<proteinExistence type="inferred from homology"/>
<dbReference type="InterPro" id="IPR000757">
    <property type="entry name" value="Beta-glucanase-like"/>
</dbReference>
<dbReference type="RefSeq" id="WP_092437829.1">
    <property type="nucleotide sequence ID" value="NZ_FMYP01000025.1"/>
</dbReference>
<evidence type="ECO:0000313" key="3">
    <source>
        <dbReference type="EMBL" id="SDC31396.1"/>
    </source>
</evidence>
<evidence type="ECO:0000313" key="4">
    <source>
        <dbReference type="Proteomes" id="UP000199452"/>
    </source>
</evidence>
<dbReference type="GO" id="GO:0004553">
    <property type="term" value="F:hydrolase activity, hydrolyzing O-glycosyl compounds"/>
    <property type="evidence" value="ECO:0007669"/>
    <property type="project" value="InterPro"/>
</dbReference>
<reference evidence="3 4" key="1">
    <citation type="submission" date="2016-09" db="EMBL/GenBank/DDBJ databases">
        <authorList>
            <person name="Capua I."/>
            <person name="De Benedictis P."/>
            <person name="Joannis T."/>
            <person name="Lombin L.H."/>
            <person name="Cattoli G."/>
        </authorList>
    </citation>
    <scope>NUCLEOTIDE SEQUENCE [LARGE SCALE GENOMIC DNA]</scope>
    <source>
        <strain evidence="3 4">A7P-90m</strain>
    </source>
</reference>
<keyword evidence="4" id="KW-1185">Reference proteome</keyword>
<evidence type="ECO:0000256" key="1">
    <source>
        <dbReference type="ARBA" id="ARBA00006865"/>
    </source>
</evidence>
<protein>
    <submittedName>
        <fullName evidence="3">Glycosyl hydrolases family 16</fullName>
    </submittedName>
</protein>
<dbReference type="GO" id="GO:0005975">
    <property type="term" value="P:carbohydrate metabolic process"/>
    <property type="evidence" value="ECO:0007669"/>
    <property type="project" value="InterPro"/>
</dbReference>
<dbReference type="PROSITE" id="PS51762">
    <property type="entry name" value="GH16_2"/>
    <property type="match status" value="1"/>
</dbReference>
<dbReference type="Gene3D" id="2.60.120.200">
    <property type="match status" value="1"/>
</dbReference>
<dbReference type="CDD" id="cd08023">
    <property type="entry name" value="GH16_laminarinase_like"/>
    <property type="match status" value="1"/>
</dbReference>
<dbReference type="Pfam" id="PF00722">
    <property type="entry name" value="Glyco_hydro_16"/>
    <property type="match status" value="1"/>
</dbReference>
<dbReference type="InterPro" id="IPR013320">
    <property type="entry name" value="ConA-like_dom_sf"/>
</dbReference>
<comment type="similarity">
    <text evidence="1">Belongs to the glycosyl hydrolase 16 family.</text>
</comment>
<dbReference type="STRING" id="1640674.SAMN05216323_102536"/>
<dbReference type="EMBL" id="FMYP01000025">
    <property type="protein sequence ID" value="SDC31396.1"/>
    <property type="molecule type" value="Genomic_DNA"/>
</dbReference>